<evidence type="ECO:0000313" key="9">
    <source>
        <dbReference type="Proteomes" id="UP000269157"/>
    </source>
</evidence>
<proteinExistence type="predicted"/>
<reference evidence="8 9" key="1">
    <citation type="submission" date="2018-10" db="EMBL/GenBank/DDBJ databases">
        <title>Genomic Encyclopedia of Archaeal and Bacterial Type Strains, Phase II (KMG-II): from individual species to whole genera.</title>
        <authorList>
            <person name="Goeker M."/>
        </authorList>
    </citation>
    <scope>NUCLEOTIDE SEQUENCE [LARGE SCALE GENOMIC DNA]</scope>
    <source>
        <strain evidence="8 9">DSM 29466</strain>
    </source>
</reference>
<feature type="transmembrane region" description="Helical" evidence="7">
    <location>
        <begin position="6"/>
        <end position="25"/>
    </location>
</feature>
<feature type="transmembrane region" description="Helical" evidence="7">
    <location>
        <begin position="126"/>
        <end position="148"/>
    </location>
</feature>
<dbReference type="GO" id="GO:0055085">
    <property type="term" value="P:transmembrane transport"/>
    <property type="evidence" value="ECO:0007669"/>
    <property type="project" value="InterPro"/>
</dbReference>
<name>A0A497WKG5_9RHOB</name>
<gene>
    <name evidence="8" type="ORF">BCF46_1799</name>
</gene>
<keyword evidence="4 7" id="KW-0812">Transmembrane</keyword>
<dbReference type="AlphaFoldDB" id="A0A497WKG5"/>
<comment type="subcellular location">
    <subcellularLocation>
        <location evidence="1">Membrane</location>
        <topology evidence="1">Multi-pass membrane protein</topology>
    </subcellularLocation>
</comment>
<keyword evidence="6 7" id="KW-0472">Membrane</keyword>
<evidence type="ECO:0000256" key="7">
    <source>
        <dbReference type="SAM" id="Phobius"/>
    </source>
</evidence>
<feature type="transmembrane region" description="Helical" evidence="7">
    <location>
        <begin position="68"/>
        <end position="86"/>
    </location>
</feature>
<accession>A0A497WKG5</accession>
<dbReference type="PANTHER" id="PTHR36838:SF3">
    <property type="entry name" value="TRANSPORTER AUXIN EFFLUX CARRIER EC FAMILY"/>
    <property type="match status" value="1"/>
</dbReference>
<comment type="caution">
    <text evidence="8">The sequence shown here is derived from an EMBL/GenBank/DDBJ whole genome shotgun (WGS) entry which is preliminary data.</text>
</comment>
<keyword evidence="9" id="KW-1185">Reference proteome</keyword>
<evidence type="ECO:0000256" key="6">
    <source>
        <dbReference type="ARBA" id="ARBA00023136"/>
    </source>
</evidence>
<dbReference type="PANTHER" id="PTHR36838">
    <property type="entry name" value="AUXIN EFFLUX CARRIER FAMILY PROTEIN"/>
    <property type="match status" value="1"/>
</dbReference>
<dbReference type="Proteomes" id="UP000269157">
    <property type="component" value="Unassembled WGS sequence"/>
</dbReference>
<dbReference type="GO" id="GO:0016020">
    <property type="term" value="C:membrane"/>
    <property type="evidence" value="ECO:0007669"/>
    <property type="project" value="UniProtKB-SubCell"/>
</dbReference>
<protein>
    <recommendedName>
        <fullName evidence="10">Malonate transporter</fullName>
    </recommendedName>
</protein>
<feature type="transmembrane region" description="Helical" evidence="7">
    <location>
        <begin position="37"/>
        <end position="56"/>
    </location>
</feature>
<dbReference type="EMBL" id="RCCE01000003">
    <property type="protein sequence ID" value="RLJ51585.1"/>
    <property type="molecule type" value="Genomic_DNA"/>
</dbReference>
<evidence type="ECO:0000256" key="4">
    <source>
        <dbReference type="ARBA" id="ARBA00022692"/>
    </source>
</evidence>
<evidence type="ECO:0000256" key="5">
    <source>
        <dbReference type="ARBA" id="ARBA00022989"/>
    </source>
</evidence>
<keyword evidence="2" id="KW-0813">Transport</keyword>
<keyword evidence="3" id="KW-1003">Cell membrane</keyword>
<feature type="transmembrane region" description="Helical" evidence="7">
    <location>
        <begin position="226"/>
        <end position="247"/>
    </location>
</feature>
<dbReference type="InterPro" id="IPR004776">
    <property type="entry name" value="Mem_transp_PIN-like"/>
</dbReference>
<evidence type="ECO:0000313" key="8">
    <source>
        <dbReference type="EMBL" id="RLJ51585.1"/>
    </source>
</evidence>
<feature type="transmembrane region" description="Helical" evidence="7">
    <location>
        <begin position="286"/>
        <end position="305"/>
    </location>
</feature>
<evidence type="ECO:0008006" key="10">
    <source>
        <dbReference type="Google" id="ProtNLM"/>
    </source>
</evidence>
<organism evidence="8 9">
    <name type="scientific">Litoreibacter meonggei</name>
    <dbReference type="NCBI Taxonomy" id="1049199"/>
    <lineage>
        <taxon>Bacteria</taxon>
        <taxon>Pseudomonadati</taxon>
        <taxon>Pseudomonadota</taxon>
        <taxon>Alphaproteobacteria</taxon>
        <taxon>Rhodobacterales</taxon>
        <taxon>Roseobacteraceae</taxon>
        <taxon>Litoreibacter</taxon>
    </lineage>
</organism>
<feature type="transmembrane region" description="Helical" evidence="7">
    <location>
        <begin position="160"/>
        <end position="182"/>
    </location>
</feature>
<feature type="transmembrane region" description="Helical" evidence="7">
    <location>
        <begin position="259"/>
        <end position="279"/>
    </location>
</feature>
<dbReference type="RefSeq" id="WP_121023412.1">
    <property type="nucleotide sequence ID" value="NZ_RCCE01000003.1"/>
</dbReference>
<evidence type="ECO:0000256" key="3">
    <source>
        <dbReference type="ARBA" id="ARBA00022475"/>
    </source>
</evidence>
<feature type="transmembrane region" description="Helical" evidence="7">
    <location>
        <begin position="98"/>
        <end position="120"/>
    </location>
</feature>
<dbReference type="OrthoDB" id="7362338at2"/>
<evidence type="ECO:0000256" key="1">
    <source>
        <dbReference type="ARBA" id="ARBA00004141"/>
    </source>
</evidence>
<feature type="transmembrane region" description="Helical" evidence="7">
    <location>
        <begin position="194"/>
        <end position="214"/>
    </location>
</feature>
<sequence length="306" mass="32736">MDVLTVLFNPILPVFAIMAGGFVAGRAGWVSLADARVINRFAMTVLLPIFVFNLIATAPMAQFPLGEVVLYAVVEVVIFTGAFLLARYAFHRDPAESVLLAFCCIFVNNALYVLPISILLYGPDGVLPVTSVVTVDSIVTFAGAMIALQWIGMGKAQPRAVFMSLIRTPLIVGIACGVFVGLTQFPIPGPIKTFVQFNGAGAAPVALFALGVVLSKTKFAWDRVVISFTLIKLFAFPMLLWAVFATMGRFDGDGWERNSQFLMASAGPAGAMGFSLALLHNIRSDAIAQIVVWTSLLTLVSLAVLA</sequence>
<keyword evidence="5 7" id="KW-1133">Transmembrane helix</keyword>
<dbReference type="Pfam" id="PF03547">
    <property type="entry name" value="Mem_trans"/>
    <property type="match status" value="1"/>
</dbReference>
<evidence type="ECO:0000256" key="2">
    <source>
        <dbReference type="ARBA" id="ARBA00022448"/>
    </source>
</evidence>